<feature type="domain" description="Abnormal cell migration protein 18-like fibronectin type I" evidence="2">
    <location>
        <begin position="18"/>
        <end position="82"/>
    </location>
</feature>
<feature type="signal peptide" evidence="1">
    <location>
        <begin position="1"/>
        <end position="16"/>
    </location>
</feature>
<dbReference type="Pfam" id="PF23003">
    <property type="entry name" value="Fn1_2"/>
    <property type="match status" value="1"/>
</dbReference>
<proteinExistence type="predicted"/>
<gene>
    <name evidence="3" type="ORF">CYNAS_LOCUS16799</name>
</gene>
<evidence type="ECO:0000313" key="4">
    <source>
        <dbReference type="Proteomes" id="UP001176961"/>
    </source>
</evidence>
<keyword evidence="1" id="KW-0732">Signal</keyword>
<accession>A0AA36H628</accession>
<name>A0AA36H628_CYLNA</name>
<dbReference type="Proteomes" id="UP001176961">
    <property type="component" value="Unassembled WGS sequence"/>
</dbReference>
<evidence type="ECO:0000256" key="1">
    <source>
        <dbReference type="SAM" id="SignalP"/>
    </source>
</evidence>
<organism evidence="3 4">
    <name type="scientific">Cylicocyclus nassatus</name>
    <name type="common">Nematode worm</name>
    <dbReference type="NCBI Taxonomy" id="53992"/>
    <lineage>
        <taxon>Eukaryota</taxon>
        <taxon>Metazoa</taxon>
        <taxon>Ecdysozoa</taxon>
        <taxon>Nematoda</taxon>
        <taxon>Chromadorea</taxon>
        <taxon>Rhabditida</taxon>
        <taxon>Rhabditina</taxon>
        <taxon>Rhabditomorpha</taxon>
        <taxon>Strongyloidea</taxon>
        <taxon>Strongylidae</taxon>
        <taxon>Cylicocyclus</taxon>
    </lineage>
</organism>
<evidence type="ECO:0000259" key="2">
    <source>
        <dbReference type="Pfam" id="PF23003"/>
    </source>
</evidence>
<protein>
    <recommendedName>
        <fullName evidence="2">Abnormal cell migration protein 18-like fibronectin type I domain-containing protein</fullName>
    </recommendedName>
</protein>
<keyword evidence="4" id="KW-1185">Reference proteome</keyword>
<dbReference type="EMBL" id="CATQJL010000316">
    <property type="protein sequence ID" value="CAJ0604816.1"/>
    <property type="molecule type" value="Genomic_DNA"/>
</dbReference>
<dbReference type="AlphaFoldDB" id="A0AA36H628"/>
<reference evidence="3" key="1">
    <citation type="submission" date="2023-07" db="EMBL/GenBank/DDBJ databases">
        <authorList>
            <consortium name="CYATHOMIX"/>
        </authorList>
    </citation>
    <scope>NUCLEOTIDE SEQUENCE</scope>
    <source>
        <strain evidence="3">N/A</strain>
    </source>
</reference>
<sequence length="91" mass="10510">MRALIIIFALIATAYSLCIVNGKRYKENEKWRDSENSPFVKQCKKGKHGWKPEVVECVIEDMRIPRNAHVEKNGIRCYCEELAGDVTAYCM</sequence>
<dbReference type="InterPro" id="IPR055119">
    <property type="entry name" value="Mig18_Fn1"/>
</dbReference>
<feature type="chain" id="PRO_5041247369" description="Abnormal cell migration protein 18-like fibronectin type I domain-containing protein" evidence="1">
    <location>
        <begin position="17"/>
        <end position="91"/>
    </location>
</feature>
<comment type="caution">
    <text evidence="3">The sequence shown here is derived from an EMBL/GenBank/DDBJ whole genome shotgun (WGS) entry which is preliminary data.</text>
</comment>
<evidence type="ECO:0000313" key="3">
    <source>
        <dbReference type="EMBL" id="CAJ0604816.1"/>
    </source>
</evidence>